<feature type="region of interest" description="Disordered" evidence="2">
    <location>
        <begin position="130"/>
        <end position="220"/>
    </location>
</feature>
<feature type="compositionally biased region" description="Acidic residues" evidence="2">
    <location>
        <begin position="146"/>
        <end position="156"/>
    </location>
</feature>
<feature type="region of interest" description="Disordered" evidence="2">
    <location>
        <begin position="429"/>
        <end position="450"/>
    </location>
</feature>
<dbReference type="Gene3D" id="3.90.70.80">
    <property type="match status" value="1"/>
</dbReference>
<proteinExistence type="inferred from homology"/>
<dbReference type="InterPro" id="IPR050704">
    <property type="entry name" value="Peptidase_C85-like"/>
</dbReference>
<dbReference type="Pfam" id="PF02338">
    <property type="entry name" value="OTU"/>
    <property type="match status" value="1"/>
</dbReference>
<dbReference type="Proteomes" id="UP001190700">
    <property type="component" value="Unassembled WGS sequence"/>
</dbReference>
<sequence>MHLPIPKLDAPLAEILVYVDRLIEVHAATATPDFFAFFELSRVHTLDERVRKRRYLSRLLHPDRHARKYTGPDIVERLTSGMQLVNAIFDRLPKPSVAKGVGRGTKRRAEHAAFWEDSLFDSHDEDDECDDPLYFMPSDFDTLSSTDDDDNEEDDAELHGSLYAKRGQRRSQRVRQPETELPDPEKQFDDSDDDTESEKQFDNNDDDSESEDTDKAYGNTWQEAKRRMHNKVEAAGREIVKTPVDHSCMYHAIAYGMYHADATEYAFDENIVEAMRTATANRLQLYKHDYLSFFEGEPADYDKAVEDIKKYTTWGDEMALRALADTYKELNNQNVSIEFMTGPWKTYVRKKEPFPGLYAENGVITPSDGMVTRLEALNACYEKLQKNRSTNSVSAIPQNDATSTMITDSQHDVSVATEVTNTESPAANMQNGEAMDADDPHTNTDSESNMVMTDGPSALSKDFDKSAYYELCCGTISFLTSVCDMKEFEALLKPFAPVRNINEINSDSE</sequence>
<comment type="similarity">
    <text evidence="1">Belongs to the peptidase C85 family.</text>
</comment>
<accession>A0AAE0CE96</accession>
<name>A0AAE0CE96_9CHLO</name>
<evidence type="ECO:0000259" key="3">
    <source>
        <dbReference type="PROSITE" id="PS50802"/>
    </source>
</evidence>
<feature type="domain" description="OTU" evidence="3">
    <location>
        <begin position="237"/>
        <end position="360"/>
    </location>
</feature>
<dbReference type="EMBL" id="LGRX02025473">
    <property type="protein sequence ID" value="KAK3252330.1"/>
    <property type="molecule type" value="Genomic_DNA"/>
</dbReference>
<dbReference type="AlphaFoldDB" id="A0AAE0CE96"/>
<organism evidence="4 5">
    <name type="scientific">Cymbomonas tetramitiformis</name>
    <dbReference type="NCBI Taxonomy" id="36881"/>
    <lineage>
        <taxon>Eukaryota</taxon>
        <taxon>Viridiplantae</taxon>
        <taxon>Chlorophyta</taxon>
        <taxon>Pyramimonadophyceae</taxon>
        <taxon>Pyramimonadales</taxon>
        <taxon>Pyramimonadaceae</taxon>
        <taxon>Cymbomonas</taxon>
    </lineage>
</organism>
<dbReference type="GO" id="GO:0004843">
    <property type="term" value="F:cysteine-type deubiquitinase activity"/>
    <property type="evidence" value="ECO:0007669"/>
    <property type="project" value="TreeGrafter"/>
</dbReference>
<evidence type="ECO:0000256" key="1">
    <source>
        <dbReference type="ARBA" id="ARBA00010407"/>
    </source>
</evidence>
<dbReference type="PANTHER" id="PTHR12419">
    <property type="entry name" value="OTU DOMAIN CONTAINING PROTEIN"/>
    <property type="match status" value="1"/>
</dbReference>
<protein>
    <recommendedName>
        <fullName evidence="3">OTU domain-containing protein</fullName>
    </recommendedName>
</protein>
<dbReference type="GO" id="GO:0016579">
    <property type="term" value="P:protein deubiquitination"/>
    <property type="evidence" value="ECO:0007669"/>
    <property type="project" value="TreeGrafter"/>
</dbReference>
<evidence type="ECO:0000313" key="4">
    <source>
        <dbReference type="EMBL" id="KAK3252330.1"/>
    </source>
</evidence>
<evidence type="ECO:0000313" key="5">
    <source>
        <dbReference type="Proteomes" id="UP001190700"/>
    </source>
</evidence>
<keyword evidence="5" id="KW-1185">Reference proteome</keyword>
<dbReference type="PROSITE" id="PS50802">
    <property type="entry name" value="OTU"/>
    <property type="match status" value="1"/>
</dbReference>
<dbReference type="InterPro" id="IPR038765">
    <property type="entry name" value="Papain-like_cys_pep_sf"/>
</dbReference>
<dbReference type="InterPro" id="IPR003323">
    <property type="entry name" value="OTU_dom"/>
</dbReference>
<feature type="compositionally biased region" description="Basic and acidic residues" evidence="2">
    <location>
        <begin position="175"/>
        <end position="189"/>
    </location>
</feature>
<gene>
    <name evidence="4" type="ORF">CYMTET_38364</name>
</gene>
<evidence type="ECO:0000256" key="2">
    <source>
        <dbReference type="SAM" id="MobiDB-lite"/>
    </source>
</evidence>
<comment type="caution">
    <text evidence="4">The sequence shown here is derived from an EMBL/GenBank/DDBJ whole genome shotgun (WGS) entry which is preliminary data.</text>
</comment>
<dbReference type="SUPFAM" id="SSF54001">
    <property type="entry name" value="Cysteine proteinases"/>
    <property type="match status" value="1"/>
</dbReference>
<reference evidence="4 5" key="1">
    <citation type="journal article" date="2015" name="Genome Biol. Evol.">
        <title>Comparative Genomics of a Bacterivorous Green Alga Reveals Evolutionary Causalities and Consequences of Phago-Mixotrophic Mode of Nutrition.</title>
        <authorList>
            <person name="Burns J.A."/>
            <person name="Paasch A."/>
            <person name="Narechania A."/>
            <person name="Kim E."/>
        </authorList>
    </citation>
    <scope>NUCLEOTIDE SEQUENCE [LARGE SCALE GENOMIC DNA]</scope>
    <source>
        <strain evidence="4 5">PLY_AMNH</strain>
    </source>
</reference>
<dbReference type="CDD" id="cd22744">
    <property type="entry name" value="OTU"/>
    <property type="match status" value="1"/>
</dbReference>
<feature type="compositionally biased region" description="Acidic residues" evidence="2">
    <location>
        <begin position="203"/>
        <end position="212"/>
    </location>
</feature>